<comment type="caution">
    <text evidence="2">The sequence shown here is derived from an EMBL/GenBank/DDBJ whole genome shotgun (WGS) entry which is preliminary data.</text>
</comment>
<organism evidence="2 3">
    <name type="scientific">Paenibacillus aceris</name>
    <dbReference type="NCBI Taxonomy" id="869555"/>
    <lineage>
        <taxon>Bacteria</taxon>
        <taxon>Bacillati</taxon>
        <taxon>Bacillota</taxon>
        <taxon>Bacilli</taxon>
        <taxon>Bacillales</taxon>
        <taxon>Paenibacillaceae</taxon>
        <taxon>Paenibacillus</taxon>
    </lineage>
</organism>
<sequence>MMNAHIGKVQGQYGMIIGVSTAQIAVASFLLWRMKSASPLQLQVVPWMVVAGVLGVGIMFGTSYATGKIGTLPVFVLIIAGQMIASSVIDHFGIMGLPETLLLFPNLEVYYLYWSVCFA</sequence>
<dbReference type="Proteomes" id="UP001519344">
    <property type="component" value="Unassembled WGS sequence"/>
</dbReference>
<feature type="transmembrane region" description="Helical" evidence="1">
    <location>
        <begin position="71"/>
        <end position="89"/>
    </location>
</feature>
<reference evidence="2 3" key="1">
    <citation type="submission" date="2021-03" db="EMBL/GenBank/DDBJ databases">
        <title>Genomic Encyclopedia of Type Strains, Phase IV (KMG-IV): sequencing the most valuable type-strain genomes for metagenomic binning, comparative biology and taxonomic classification.</title>
        <authorList>
            <person name="Goeker M."/>
        </authorList>
    </citation>
    <scope>NUCLEOTIDE SEQUENCE [LARGE SCALE GENOMIC DNA]</scope>
    <source>
        <strain evidence="2 3">DSM 24950</strain>
    </source>
</reference>
<evidence type="ECO:0000256" key="1">
    <source>
        <dbReference type="SAM" id="Phobius"/>
    </source>
</evidence>
<keyword evidence="1" id="KW-1133">Transmembrane helix</keyword>
<dbReference type="Pfam" id="PF04657">
    <property type="entry name" value="DMT_YdcZ"/>
    <property type="match status" value="1"/>
</dbReference>
<keyword evidence="3" id="KW-1185">Reference proteome</keyword>
<name>A0ABS4HXU7_9BACL</name>
<accession>A0ABS4HXU7</accession>
<gene>
    <name evidence="2" type="ORF">J2Z65_002591</name>
</gene>
<proteinExistence type="predicted"/>
<dbReference type="InterPro" id="IPR006750">
    <property type="entry name" value="YdcZ"/>
</dbReference>
<evidence type="ECO:0000313" key="3">
    <source>
        <dbReference type="Proteomes" id="UP001519344"/>
    </source>
</evidence>
<dbReference type="EMBL" id="JAGGKV010000005">
    <property type="protein sequence ID" value="MBP1963375.1"/>
    <property type="molecule type" value="Genomic_DNA"/>
</dbReference>
<evidence type="ECO:0000313" key="2">
    <source>
        <dbReference type="EMBL" id="MBP1963375.1"/>
    </source>
</evidence>
<protein>
    <submittedName>
        <fullName evidence="2">Transporter family-2 protein</fullName>
    </submittedName>
</protein>
<feature type="transmembrane region" description="Helical" evidence="1">
    <location>
        <begin position="12"/>
        <end position="32"/>
    </location>
</feature>
<keyword evidence="1" id="KW-0472">Membrane</keyword>
<feature type="transmembrane region" description="Helical" evidence="1">
    <location>
        <begin position="44"/>
        <end position="65"/>
    </location>
</feature>
<keyword evidence="1" id="KW-0812">Transmembrane</keyword>